<dbReference type="PANTHER" id="PTHR31973">
    <property type="entry name" value="POLYPROTEIN, PUTATIVE-RELATED"/>
    <property type="match status" value="1"/>
</dbReference>
<dbReference type="Proteomes" id="UP001054821">
    <property type="component" value="Chromosome 4"/>
</dbReference>
<name>A0AAD4W3U7_PRUDU</name>
<dbReference type="AlphaFoldDB" id="A0AAD4W3U7"/>
<feature type="domain" description="Transposase MuDR plant" evidence="1">
    <location>
        <begin position="62"/>
        <end position="127"/>
    </location>
</feature>
<dbReference type="Pfam" id="PF03108">
    <property type="entry name" value="DBD_Tnp_Mut"/>
    <property type="match status" value="1"/>
</dbReference>
<dbReference type="EMBL" id="JAJFAZ020000004">
    <property type="protein sequence ID" value="KAI5335027.1"/>
    <property type="molecule type" value="Genomic_DNA"/>
</dbReference>
<sequence>MSLCSDVCSRFDELEVGAFEITYLAADYPSCLLESDLDIGKYGAPADRAYLSHTWRNYINHVCQKFIGEVHEFRDEQCKYAIEKGFKVVYLKNEKERVIAECSKKSSDSCSSRVHATLCPANDFFNIRTLNNEHTCSGCIRDWKNMMMCSKVVSSILAEQIASKPLMKPIEIVKDFKKFYGLDISYYNAWYGMVWN</sequence>
<dbReference type="InterPro" id="IPR004332">
    <property type="entry name" value="Transposase_MuDR"/>
</dbReference>
<evidence type="ECO:0000259" key="1">
    <source>
        <dbReference type="Pfam" id="PF03108"/>
    </source>
</evidence>
<evidence type="ECO:0000313" key="3">
    <source>
        <dbReference type="Proteomes" id="UP001054821"/>
    </source>
</evidence>
<reference evidence="2 3" key="1">
    <citation type="journal article" date="2022" name="G3 (Bethesda)">
        <title>Whole-genome sequence and methylome profiling of the almond [Prunus dulcis (Mill.) D.A. Webb] cultivar 'Nonpareil'.</title>
        <authorList>
            <person name="D'Amico-Willman K.M."/>
            <person name="Ouma W.Z."/>
            <person name="Meulia T."/>
            <person name="Sideli G.M."/>
            <person name="Gradziel T.M."/>
            <person name="Fresnedo-Ramirez J."/>
        </authorList>
    </citation>
    <scope>NUCLEOTIDE SEQUENCE [LARGE SCALE GENOMIC DNA]</scope>
    <source>
        <strain evidence="2">Clone GOH B32 T37-40</strain>
    </source>
</reference>
<organism evidence="2 3">
    <name type="scientific">Prunus dulcis</name>
    <name type="common">Almond</name>
    <name type="synonym">Amygdalus dulcis</name>
    <dbReference type="NCBI Taxonomy" id="3755"/>
    <lineage>
        <taxon>Eukaryota</taxon>
        <taxon>Viridiplantae</taxon>
        <taxon>Streptophyta</taxon>
        <taxon>Embryophyta</taxon>
        <taxon>Tracheophyta</taxon>
        <taxon>Spermatophyta</taxon>
        <taxon>Magnoliopsida</taxon>
        <taxon>eudicotyledons</taxon>
        <taxon>Gunneridae</taxon>
        <taxon>Pentapetalae</taxon>
        <taxon>rosids</taxon>
        <taxon>fabids</taxon>
        <taxon>Rosales</taxon>
        <taxon>Rosaceae</taxon>
        <taxon>Amygdaloideae</taxon>
        <taxon>Amygdaleae</taxon>
        <taxon>Prunus</taxon>
    </lineage>
</organism>
<dbReference type="PANTHER" id="PTHR31973:SF187">
    <property type="entry name" value="MUTATOR TRANSPOSASE MUDRA PROTEIN"/>
    <property type="match status" value="1"/>
</dbReference>
<proteinExistence type="predicted"/>
<accession>A0AAD4W3U7</accession>
<comment type="caution">
    <text evidence="2">The sequence shown here is derived from an EMBL/GenBank/DDBJ whole genome shotgun (WGS) entry which is preliminary data.</text>
</comment>
<evidence type="ECO:0000313" key="2">
    <source>
        <dbReference type="EMBL" id="KAI5335027.1"/>
    </source>
</evidence>
<keyword evidence="3" id="KW-1185">Reference proteome</keyword>
<protein>
    <recommendedName>
        <fullName evidence="1">Transposase MuDR plant domain-containing protein</fullName>
    </recommendedName>
</protein>
<gene>
    <name evidence="2" type="ORF">L3X38_025160</name>
</gene>